<dbReference type="GO" id="GO:0051539">
    <property type="term" value="F:4 iron, 4 sulfur cluster binding"/>
    <property type="evidence" value="ECO:0007669"/>
    <property type="project" value="UniProtKB-KW"/>
</dbReference>
<keyword evidence="5 8" id="KW-0560">Oxidoreductase</keyword>
<dbReference type="InterPro" id="IPR000385">
    <property type="entry name" value="MoaA_NifB_PqqE_Fe-S-bd_CS"/>
</dbReference>
<proteinExistence type="inferred from homology"/>
<evidence type="ECO:0000313" key="11">
    <source>
        <dbReference type="Proteomes" id="UP000323142"/>
    </source>
</evidence>
<dbReference type="GO" id="GO:0018189">
    <property type="term" value="P:pyrroloquinoline quinone biosynthetic process"/>
    <property type="evidence" value="ECO:0007669"/>
    <property type="project" value="UniProtKB-UniRule"/>
</dbReference>
<protein>
    <recommendedName>
        <fullName evidence="8">PqqA peptide cyclase</fullName>
        <ecNumber evidence="8">1.21.98.4</ecNumber>
    </recommendedName>
    <alternativeName>
        <fullName evidence="8">Coenzyme PQQ synthesis protein E</fullName>
    </alternativeName>
</protein>
<feature type="binding site" evidence="8">
    <location>
        <position position="26"/>
    </location>
    <ligand>
        <name>[4Fe-4S] cluster</name>
        <dbReference type="ChEBI" id="CHEBI:49883"/>
        <note>4Fe-4S-S-AdoMet</note>
    </ligand>
</feature>
<dbReference type="InterPro" id="IPR013785">
    <property type="entry name" value="Aldolase_TIM"/>
</dbReference>
<dbReference type="PANTHER" id="PTHR11228:SF7">
    <property type="entry name" value="PQQA PEPTIDE CYCLASE"/>
    <property type="match status" value="1"/>
</dbReference>
<comment type="similarity">
    <text evidence="8">Belongs to the radical SAM superfamily. PqqE family.</text>
</comment>
<evidence type="ECO:0000256" key="1">
    <source>
        <dbReference type="ARBA" id="ARBA00022485"/>
    </source>
</evidence>
<dbReference type="GO" id="GO:0016491">
    <property type="term" value="F:oxidoreductase activity"/>
    <property type="evidence" value="ECO:0007669"/>
    <property type="project" value="UniProtKB-KW"/>
</dbReference>
<keyword evidence="11" id="KW-1185">Reference proteome</keyword>
<name>A0A5B2VFU0_9HYPH</name>
<evidence type="ECO:0000256" key="3">
    <source>
        <dbReference type="ARBA" id="ARBA00022723"/>
    </source>
</evidence>
<feature type="binding site" evidence="8">
    <location>
        <position position="19"/>
    </location>
    <ligand>
        <name>[4Fe-4S] cluster</name>
        <dbReference type="ChEBI" id="CHEBI:49883"/>
        <note>4Fe-4S-S-AdoMet</note>
    </ligand>
</feature>
<dbReference type="NCBIfam" id="TIGR02109">
    <property type="entry name" value="PQQ_syn_pqqE"/>
    <property type="match status" value="1"/>
</dbReference>
<dbReference type="Proteomes" id="UP000323142">
    <property type="component" value="Unassembled WGS sequence"/>
</dbReference>
<dbReference type="InterPro" id="IPR017200">
    <property type="entry name" value="PqqE-like"/>
</dbReference>
<keyword evidence="4 8" id="KW-0884">PQQ biosynthesis</keyword>
<dbReference type="InterPro" id="IPR058240">
    <property type="entry name" value="rSAM_sf"/>
</dbReference>
<dbReference type="Gene3D" id="3.20.20.70">
    <property type="entry name" value="Aldolase class I"/>
    <property type="match status" value="1"/>
</dbReference>
<keyword evidence="7 8" id="KW-0411">Iron-sulfur</keyword>
<dbReference type="OrthoDB" id="9792276at2"/>
<reference evidence="10 11" key="1">
    <citation type="submission" date="2019-09" db="EMBL/GenBank/DDBJ databases">
        <title>Salinarimonas rosea gen. nov., sp. nov., a new member of the a-2 subgroup of the Proteobacteria.</title>
        <authorList>
            <person name="Liu J."/>
        </authorList>
    </citation>
    <scope>NUCLEOTIDE SEQUENCE [LARGE SCALE GENOMIC DNA]</scope>
    <source>
        <strain evidence="10 11">BN140002</strain>
    </source>
</reference>
<dbReference type="PROSITE" id="PS01305">
    <property type="entry name" value="MOAA_NIFB_PQQE"/>
    <property type="match status" value="1"/>
</dbReference>
<dbReference type="HAMAP" id="MF_00660">
    <property type="entry name" value="PqqE"/>
    <property type="match status" value="1"/>
</dbReference>
<dbReference type="EMBL" id="VUOA01000019">
    <property type="protein sequence ID" value="KAA2237488.1"/>
    <property type="molecule type" value="Genomic_DNA"/>
</dbReference>
<comment type="cofactor">
    <cofactor evidence="8">
        <name>[4Fe-4S] cluster</name>
        <dbReference type="ChEBI" id="CHEBI:49883"/>
    </cofactor>
    <text evidence="8">Binds 1 [4Fe-4S] cluster. The cluster is coordinated with 3 cysteines and an exchangeable S-adenosyl-L-methionine.</text>
</comment>
<dbReference type="InterPro" id="IPR011843">
    <property type="entry name" value="PQQ_synth_PqqE_bac"/>
</dbReference>
<dbReference type="GO" id="GO:0009975">
    <property type="term" value="F:cyclase activity"/>
    <property type="evidence" value="ECO:0007669"/>
    <property type="project" value="UniProtKB-UniRule"/>
</dbReference>
<reference evidence="10 11" key="2">
    <citation type="submission" date="2019-09" db="EMBL/GenBank/DDBJ databases">
        <authorList>
            <person name="Jin C."/>
        </authorList>
    </citation>
    <scope>NUCLEOTIDE SEQUENCE [LARGE SCALE GENOMIC DNA]</scope>
    <source>
        <strain evidence="10 11">BN140002</strain>
    </source>
</reference>
<comment type="function">
    <text evidence="8">Catalyzes the cross-linking of a glutamate residue and a tyrosine residue in the PqqA protein as part of the biosynthesis of pyrroloquinoline quinone (PQQ).</text>
</comment>
<dbReference type="Pfam" id="PF04055">
    <property type="entry name" value="Radical_SAM"/>
    <property type="match status" value="1"/>
</dbReference>
<evidence type="ECO:0000256" key="7">
    <source>
        <dbReference type="ARBA" id="ARBA00023014"/>
    </source>
</evidence>
<evidence type="ECO:0000259" key="9">
    <source>
        <dbReference type="PROSITE" id="PS51918"/>
    </source>
</evidence>
<sequence length="382" mass="40628">MNAALPAPIGLLAELTHRCPLRCPYCSNPLELDRRSGELDTATWQRVLSEAAALGVLHVHLSGGEPTARADIVEITAHCARAGLYSNLITSGVGGALKKLDALADAGLDHVQLSIQAADAGNAERIGGLANAQPQKMAFAERVTALGLPLTLNAVIHRGNIDEVERIVELAVALGAKRLEVAHTQYYGWAYVNRAALMPAKADVDRSIRIVEAARKRLEGRLVIDLVVPDYYATYPKACAGGWGRRLMNVTPTGRVLPCHAAETIPGLEFWSVRDRSLADIWAASPAFMAYRGTDWMPEPCRSCDRKERDWGGCRCQALALTGDAAATDPACAHSPHHARVKALAAAESAAGEAPAYVYRTIGGAGGDDRPAPARIPEGAAS</sequence>
<dbReference type="PROSITE" id="PS51918">
    <property type="entry name" value="RADICAL_SAM"/>
    <property type="match status" value="1"/>
</dbReference>
<gene>
    <name evidence="8 10" type="primary">pqqE</name>
    <name evidence="10" type="ORF">F0L46_10895</name>
</gene>
<dbReference type="EC" id="1.21.98.4" evidence="8"/>
<evidence type="ECO:0000313" key="10">
    <source>
        <dbReference type="EMBL" id="KAA2237488.1"/>
    </source>
</evidence>
<dbReference type="GO" id="GO:0005506">
    <property type="term" value="F:iron ion binding"/>
    <property type="evidence" value="ECO:0007669"/>
    <property type="project" value="UniProtKB-UniRule"/>
</dbReference>
<organism evidence="10 11">
    <name type="scientific">Salinarimonas soli</name>
    <dbReference type="NCBI Taxonomy" id="1638099"/>
    <lineage>
        <taxon>Bacteria</taxon>
        <taxon>Pseudomonadati</taxon>
        <taxon>Pseudomonadota</taxon>
        <taxon>Alphaproteobacteria</taxon>
        <taxon>Hyphomicrobiales</taxon>
        <taxon>Salinarimonadaceae</taxon>
        <taxon>Salinarimonas</taxon>
    </lineage>
</organism>
<accession>A0A5B2VFU0</accession>
<evidence type="ECO:0000256" key="4">
    <source>
        <dbReference type="ARBA" id="ARBA00022905"/>
    </source>
</evidence>
<dbReference type="PANTHER" id="PTHR11228">
    <property type="entry name" value="RADICAL SAM DOMAIN PROTEIN"/>
    <property type="match status" value="1"/>
</dbReference>
<dbReference type="AlphaFoldDB" id="A0A5B2VFU0"/>
<dbReference type="SFLD" id="SFLDG01067">
    <property type="entry name" value="SPASM/twitch_domain_containing"/>
    <property type="match status" value="1"/>
</dbReference>
<dbReference type="GO" id="GO:1904047">
    <property type="term" value="F:S-adenosyl-L-methionine binding"/>
    <property type="evidence" value="ECO:0007669"/>
    <property type="project" value="UniProtKB-UniRule"/>
</dbReference>
<dbReference type="SFLD" id="SFLDS00029">
    <property type="entry name" value="Radical_SAM"/>
    <property type="match status" value="1"/>
</dbReference>
<keyword evidence="1 8" id="KW-0004">4Fe-4S</keyword>
<evidence type="ECO:0000256" key="2">
    <source>
        <dbReference type="ARBA" id="ARBA00022691"/>
    </source>
</evidence>
<dbReference type="UniPathway" id="UPA00539"/>
<dbReference type="SFLD" id="SFLDG01386">
    <property type="entry name" value="main_SPASM_domain-containing"/>
    <property type="match status" value="1"/>
</dbReference>
<feature type="binding site" evidence="8">
    <location>
        <position position="23"/>
    </location>
    <ligand>
        <name>[4Fe-4S] cluster</name>
        <dbReference type="ChEBI" id="CHEBI:49883"/>
        <note>4Fe-4S-S-AdoMet</note>
    </ligand>
</feature>
<evidence type="ECO:0000256" key="8">
    <source>
        <dbReference type="HAMAP-Rule" id="MF_00660"/>
    </source>
</evidence>
<keyword evidence="6 8" id="KW-0408">Iron</keyword>
<dbReference type="SUPFAM" id="SSF102114">
    <property type="entry name" value="Radical SAM enzymes"/>
    <property type="match status" value="1"/>
</dbReference>
<comment type="pathway">
    <text evidence="8">Cofactor biosynthesis; pyrroloquinoline quinone biosynthesis.</text>
</comment>
<evidence type="ECO:0000256" key="5">
    <source>
        <dbReference type="ARBA" id="ARBA00023002"/>
    </source>
</evidence>
<keyword evidence="3 8" id="KW-0479">Metal-binding</keyword>
<comment type="catalytic activity">
    <reaction evidence="8">
        <text>[PQQ precursor protein] + S-adenosyl-L-methionine = E-Y cross-linked-[PQQ precursor protein] + 5'-deoxyadenosine + L-methionine + H(+)</text>
        <dbReference type="Rhea" id="RHEA:56836"/>
        <dbReference type="Rhea" id="RHEA-COMP:14800"/>
        <dbReference type="Rhea" id="RHEA-COMP:14801"/>
        <dbReference type="ChEBI" id="CHEBI:15378"/>
        <dbReference type="ChEBI" id="CHEBI:17319"/>
        <dbReference type="ChEBI" id="CHEBI:57844"/>
        <dbReference type="ChEBI" id="CHEBI:59789"/>
        <dbReference type="ChEBI" id="CHEBI:141026"/>
        <dbReference type="ChEBI" id="CHEBI:141027"/>
        <dbReference type="EC" id="1.21.98.4"/>
    </reaction>
</comment>
<dbReference type="InterPro" id="IPR007197">
    <property type="entry name" value="rSAM"/>
</dbReference>
<feature type="domain" description="Radical SAM core" evidence="9">
    <location>
        <begin position="5"/>
        <end position="217"/>
    </location>
</feature>
<evidence type="ECO:0000256" key="6">
    <source>
        <dbReference type="ARBA" id="ARBA00023004"/>
    </source>
</evidence>
<dbReference type="Pfam" id="PF13186">
    <property type="entry name" value="SPASM"/>
    <property type="match status" value="1"/>
</dbReference>
<dbReference type="CDD" id="cd01335">
    <property type="entry name" value="Radical_SAM"/>
    <property type="match status" value="1"/>
</dbReference>
<dbReference type="CDD" id="cd21119">
    <property type="entry name" value="SPASM_PqqE"/>
    <property type="match status" value="1"/>
</dbReference>
<comment type="subunit">
    <text evidence="8">Interacts with PqqD. The interaction is necessary for activity of PqqE.</text>
</comment>
<dbReference type="RefSeq" id="WP_149817338.1">
    <property type="nucleotide sequence ID" value="NZ_VUOA01000019.1"/>
</dbReference>
<keyword evidence="2 8" id="KW-0949">S-adenosyl-L-methionine</keyword>
<dbReference type="InterPro" id="IPR023885">
    <property type="entry name" value="4Fe4S-binding_SPASM_dom"/>
</dbReference>
<dbReference type="SFLD" id="SFLDF00280">
    <property type="entry name" value="coenzyme_PQQ_synthesis_protein"/>
    <property type="match status" value="1"/>
</dbReference>
<dbReference type="PIRSF" id="PIRSF037420">
    <property type="entry name" value="PQQ_syn_pqqE"/>
    <property type="match status" value="1"/>
</dbReference>
<dbReference type="NCBIfam" id="TIGR04085">
    <property type="entry name" value="rSAM_more_4Fe4S"/>
    <property type="match status" value="1"/>
</dbReference>
<dbReference type="InterPro" id="IPR050377">
    <property type="entry name" value="Radical_SAM_PqqE_MftC-like"/>
</dbReference>
<comment type="caution">
    <text evidence="10">The sequence shown here is derived from an EMBL/GenBank/DDBJ whole genome shotgun (WGS) entry which is preliminary data.</text>
</comment>